<dbReference type="EMBL" id="JBHTKK010000009">
    <property type="protein sequence ID" value="MFD1066128.1"/>
    <property type="molecule type" value="Genomic_DNA"/>
</dbReference>
<evidence type="ECO:0000259" key="1">
    <source>
        <dbReference type="Pfam" id="PF08874"/>
    </source>
</evidence>
<dbReference type="RefSeq" id="WP_379591715.1">
    <property type="nucleotide sequence ID" value="NZ_JBHTKK010000009.1"/>
</dbReference>
<reference evidence="3" key="1">
    <citation type="journal article" date="2019" name="Int. J. Syst. Evol. Microbiol.">
        <title>The Global Catalogue of Microorganisms (GCM) 10K type strain sequencing project: providing services to taxonomists for standard genome sequencing and annotation.</title>
        <authorList>
            <consortium name="The Broad Institute Genomics Platform"/>
            <consortium name="The Broad Institute Genome Sequencing Center for Infectious Disease"/>
            <person name="Wu L."/>
            <person name="Ma J."/>
        </authorList>
    </citation>
    <scope>NUCLEOTIDE SEQUENCE [LARGE SCALE GENOMIC DNA]</scope>
    <source>
        <strain evidence="3">CCUG 56608</strain>
    </source>
</reference>
<accession>A0ABW3NGF8</accession>
<proteinExistence type="predicted"/>
<evidence type="ECO:0000313" key="3">
    <source>
        <dbReference type="Proteomes" id="UP001597041"/>
    </source>
</evidence>
<comment type="caution">
    <text evidence="2">The sequence shown here is derived from an EMBL/GenBank/DDBJ whole genome shotgun (WGS) entry which is preliminary data.</text>
</comment>
<dbReference type="Pfam" id="PF08874">
    <property type="entry name" value="DUF1835"/>
    <property type="match status" value="1"/>
</dbReference>
<dbReference type="Proteomes" id="UP001597041">
    <property type="component" value="Unassembled WGS sequence"/>
</dbReference>
<name>A0ABW3NGF8_9BACI</name>
<feature type="domain" description="DUF1835" evidence="1">
    <location>
        <begin position="2"/>
        <end position="121"/>
    </location>
</feature>
<protein>
    <submittedName>
        <fullName evidence="2">DUF1835 domain-containing protein</fullName>
    </submittedName>
</protein>
<dbReference type="InterPro" id="IPR014973">
    <property type="entry name" value="DUF1835"/>
</dbReference>
<organism evidence="2 3">
    <name type="scientific">Oceanobacillus locisalsi</name>
    <dbReference type="NCBI Taxonomy" id="546107"/>
    <lineage>
        <taxon>Bacteria</taxon>
        <taxon>Bacillati</taxon>
        <taxon>Bacillota</taxon>
        <taxon>Bacilli</taxon>
        <taxon>Bacillales</taxon>
        <taxon>Bacillaceae</taxon>
        <taxon>Oceanobacillus</taxon>
    </lineage>
</organism>
<keyword evidence="3" id="KW-1185">Reference proteome</keyword>
<gene>
    <name evidence="2" type="ORF">ACFQ19_08835</name>
</gene>
<evidence type="ECO:0000313" key="2">
    <source>
        <dbReference type="EMBL" id="MFD1066128.1"/>
    </source>
</evidence>
<sequence>MIHLIFGIAADSGLKHAFREQNHQIIGFPIDFSTGPINHIHQPEGIKEHFNWKASSFQEKADYDYGMEQVAFQRALKQLSEIKEGDKLTIWTCENASEQIGLRISCYLLKEKKVELTRINTAEAMKKYMNGKNINPAFRACG</sequence>